<dbReference type="InterPro" id="IPR005235">
    <property type="entry name" value="YmdB-like"/>
</dbReference>
<feature type="binding site" evidence="2">
    <location>
        <position position="39"/>
    </location>
    <ligand>
        <name>Fe cation</name>
        <dbReference type="ChEBI" id="CHEBI:24875"/>
        <label>2</label>
    </ligand>
</feature>
<reference evidence="3 4" key="1">
    <citation type="submission" date="2017-11" db="EMBL/GenBank/DDBJ databases">
        <title>Draft genome sequence of Rhizobiales bacterium SY3-13.</title>
        <authorList>
            <person name="Sun C."/>
        </authorList>
    </citation>
    <scope>NUCLEOTIDE SEQUENCE [LARGE SCALE GENOMIC DNA]</scope>
    <source>
        <strain evidence="3 4">SY3-13</strain>
    </source>
</reference>
<keyword evidence="4" id="KW-1185">Reference proteome</keyword>
<gene>
    <name evidence="3" type="ORF">CVT23_20255</name>
</gene>
<accession>A0A2M9FWH1</accession>
<sequence length="272" mass="29173">MKVLYLGDLVGRQGRDAAVARIPELRKRLGLDFVVVNGENAAGGFGITPPICDELFAAGTDVIVTGNHVWDNRDILPHFQRENRLLRPANFPEGAPGRGVGVYDAPGGRRVAVVQVMGRVFMDPLDCPFRAADKAIEAHPLGRAVSFTLVDIHAEATSEKMAMGHHMDGRASLVAGTHSHVPTADHQILPGGTAYMTDVGMCGDYNSVIGMDKQEPLRRFMQKTPGGRFSPASGEATVCGVYVESDDRTGLARRVEPLRIGGRLAEVVPAIA</sequence>
<dbReference type="PANTHER" id="PTHR36303">
    <property type="entry name" value="2',3'-CYCLIC-NUCLEOTIDE 2'-PHOSPHODIESTERASE"/>
    <property type="match status" value="1"/>
</dbReference>
<dbReference type="Pfam" id="PF13277">
    <property type="entry name" value="YmdB"/>
    <property type="match status" value="1"/>
</dbReference>
<feature type="active site" description="Proton donor" evidence="1">
    <location>
        <position position="68"/>
    </location>
</feature>
<dbReference type="CDD" id="cd07382">
    <property type="entry name" value="MPP_DR1281"/>
    <property type="match status" value="1"/>
</dbReference>
<feature type="binding site" evidence="2">
    <location>
        <position position="40"/>
    </location>
    <ligand>
        <name>Fe cation</name>
        <dbReference type="ChEBI" id="CHEBI:24875"/>
        <label>1</label>
    </ligand>
</feature>
<dbReference type="RefSeq" id="WP_109795640.1">
    <property type="nucleotide sequence ID" value="NZ_PHIG01000054.1"/>
</dbReference>
<dbReference type="OrthoDB" id="9801109at2"/>
<evidence type="ECO:0000313" key="4">
    <source>
        <dbReference type="Proteomes" id="UP000229498"/>
    </source>
</evidence>
<evidence type="ECO:0000256" key="1">
    <source>
        <dbReference type="PIRSR" id="PIRSR004789-50"/>
    </source>
</evidence>
<dbReference type="InterPro" id="IPR029052">
    <property type="entry name" value="Metallo-depent_PP-like"/>
</dbReference>
<proteinExistence type="predicted"/>
<dbReference type="Proteomes" id="UP000229498">
    <property type="component" value="Unassembled WGS sequence"/>
</dbReference>
<feature type="binding site" evidence="2">
    <location>
        <position position="67"/>
    </location>
    <ligand>
        <name>Fe cation</name>
        <dbReference type="ChEBI" id="CHEBI:24875"/>
        <label>2</label>
    </ligand>
</feature>
<dbReference type="Gene3D" id="3.60.21.10">
    <property type="match status" value="1"/>
</dbReference>
<protein>
    <submittedName>
        <fullName evidence="3">Metallophosphoesterase</fullName>
    </submittedName>
</protein>
<dbReference type="EMBL" id="PHIG01000054">
    <property type="protein sequence ID" value="PJK27815.1"/>
    <property type="molecule type" value="Genomic_DNA"/>
</dbReference>
<dbReference type="PIRSF" id="PIRSF004789">
    <property type="entry name" value="DR1281"/>
    <property type="match status" value="1"/>
</dbReference>
<evidence type="ECO:0000256" key="2">
    <source>
        <dbReference type="PIRSR" id="PIRSR004789-51"/>
    </source>
</evidence>
<feature type="binding site" evidence="2">
    <location>
        <position position="180"/>
    </location>
    <ligand>
        <name>Fe cation</name>
        <dbReference type="ChEBI" id="CHEBI:24875"/>
        <label>1</label>
    </ligand>
</feature>
<feature type="binding site" evidence="2">
    <location>
        <position position="178"/>
    </location>
    <ligand>
        <name>Fe cation</name>
        <dbReference type="ChEBI" id="CHEBI:24875"/>
        <label>2</label>
    </ligand>
</feature>
<feature type="binding site" evidence="2">
    <location>
        <position position="8"/>
    </location>
    <ligand>
        <name>Fe cation</name>
        <dbReference type="ChEBI" id="CHEBI:24875"/>
        <label>1</label>
    </ligand>
</feature>
<comment type="caution">
    <text evidence="3">The sequence shown here is derived from an EMBL/GenBank/DDBJ whole genome shotgun (WGS) entry which is preliminary data.</text>
</comment>
<name>A0A2M9FWH1_9PROT</name>
<dbReference type="PANTHER" id="PTHR36303:SF1">
    <property type="entry name" value="2',3'-CYCLIC-NUCLEOTIDE 2'-PHOSPHODIESTERASE"/>
    <property type="match status" value="1"/>
</dbReference>
<keyword evidence="2" id="KW-0479">Metal-binding</keyword>
<dbReference type="AlphaFoldDB" id="A0A2M9FWH1"/>
<feature type="binding site" evidence="2">
    <location>
        <position position="39"/>
    </location>
    <ligand>
        <name>Fe cation</name>
        <dbReference type="ChEBI" id="CHEBI:24875"/>
        <label>1</label>
    </ligand>
</feature>
<dbReference type="GO" id="GO:0004113">
    <property type="term" value="F:2',3'-cyclic-nucleotide 3'-phosphodiesterase activity"/>
    <property type="evidence" value="ECO:0007669"/>
    <property type="project" value="TreeGrafter"/>
</dbReference>
<dbReference type="SUPFAM" id="SSF56300">
    <property type="entry name" value="Metallo-dependent phosphatases"/>
    <property type="match status" value="1"/>
</dbReference>
<evidence type="ECO:0000313" key="3">
    <source>
        <dbReference type="EMBL" id="PJK27815.1"/>
    </source>
</evidence>
<organism evidence="3 4">
    <name type="scientific">Minwuia thermotolerans</name>
    <dbReference type="NCBI Taxonomy" id="2056226"/>
    <lineage>
        <taxon>Bacteria</taxon>
        <taxon>Pseudomonadati</taxon>
        <taxon>Pseudomonadota</taxon>
        <taxon>Alphaproteobacteria</taxon>
        <taxon>Minwuiales</taxon>
        <taxon>Minwuiaceae</taxon>
        <taxon>Minwuia</taxon>
    </lineage>
</organism>
<dbReference type="GO" id="GO:0046872">
    <property type="term" value="F:metal ion binding"/>
    <property type="evidence" value="ECO:0007669"/>
    <property type="project" value="UniProtKB-KW"/>
</dbReference>
<feature type="binding site" evidence="2">
    <location>
        <position position="153"/>
    </location>
    <ligand>
        <name>Fe cation</name>
        <dbReference type="ChEBI" id="CHEBI:24875"/>
        <label>2</label>
    </ligand>
</feature>